<protein>
    <submittedName>
        <fullName evidence="5">Regulatory LuxR family protein</fullName>
    </submittedName>
</protein>
<organism evidence="5 6">
    <name type="scientific">Pseudogracilibacillus auburnensis</name>
    <dbReference type="NCBI Taxonomy" id="1494959"/>
    <lineage>
        <taxon>Bacteria</taxon>
        <taxon>Bacillati</taxon>
        <taxon>Bacillota</taxon>
        <taxon>Bacilli</taxon>
        <taxon>Bacillales</taxon>
        <taxon>Bacillaceae</taxon>
        <taxon>Pseudogracilibacillus</taxon>
    </lineage>
</organism>
<dbReference type="Proteomes" id="UP000247978">
    <property type="component" value="Unassembled WGS sequence"/>
</dbReference>
<reference evidence="5 6" key="1">
    <citation type="submission" date="2018-05" db="EMBL/GenBank/DDBJ databases">
        <title>Genomic Encyclopedia of Type Strains, Phase IV (KMG-IV): sequencing the most valuable type-strain genomes for metagenomic binning, comparative biology and taxonomic classification.</title>
        <authorList>
            <person name="Goeker M."/>
        </authorList>
    </citation>
    <scope>NUCLEOTIDE SEQUENCE [LARGE SCALE GENOMIC DNA]</scope>
    <source>
        <strain evidence="5 6">DSM 28556</strain>
    </source>
</reference>
<keyword evidence="3" id="KW-0804">Transcription</keyword>
<evidence type="ECO:0000256" key="2">
    <source>
        <dbReference type="ARBA" id="ARBA00023125"/>
    </source>
</evidence>
<evidence type="ECO:0000256" key="1">
    <source>
        <dbReference type="ARBA" id="ARBA00023015"/>
    </source>
</evidence>
<dbReference type="InterPro" id="IPR016032">
    <property type="entry name" value="Sig_transdc_resp-reg_C-effctor"/>
</dbReference>
<dbReference type="RefSeq" id="WP_211320629.1">
    <property type="nucleotide sequence ID" value="NZ_JBHUHB010000001.1"/>
</dbReference>
<gene>
    <name evidence="5" type="ORF">DFR56_109142</name>
</gene>
<dbReference type="InterPro" id="IPR000792">
    <property type="entry name" value="Tscrpt_reg_LuxR_C"/>
</dbReference>
<dbReference type="Gene3D" id="1.10.10.10">
    <property type="entry name" value="Winged helix-like DNA-binding domain superfamily/Winged helix DNA-binding domain"/>
    <property type="match status" value="1"/>
</dbReference>
<evidence type="ECO:0000313" key="5">
    <source>
        <dbReference type="EMBL" id="PXW85979.1"/>
    </source>
</evidence>
<dbReference type="PANTHER" id="PTHR44688:SF16">
    <property type="entry name" value="DNA-BINDING TRANSCRIPTIONAL ACTIVATOR DEVR_DOSR"/>
    <property type="match status" value="1"/>
</dbReference>
<dbReference type="GO" id="GO:0006355">
    <property type="term" value="P:regulation of DNA-templated transcription"/>
    <property type="evidence" value="ECO:0007669"/>
    <property type="project" value="InterPro"/>
</dbReference>
<dbReference type="PROSITE" id="PS00622">
    <property type="entry name" value="HTH_LUXR_1"/>
    <property type="match status" value="1"/>
</dbReference>
<keyword evidence="6" id="KW-1185">Reference proteome</keyword>
<name>A0A2V3WB60_9BACI</name>
<dbReference type="PRINTS" id="PR00038">
    <property type="entry name" value="HTHLUXR"/>
</dbReference>
<dbReference type="GO" id="GO:0003677">
    <property type="term" value="F:DNA binding"/>
    <property type="evidence" value="ECO:0007669"/>
    <property type="project" value="UniProtKB-KW"/>
</dbReference>
<dbReference type="InterPro" id="IPR036388">
    <property type="entry name" value="WH-like_DNA-bd_sf"/>
</dbReference>
<keyword evidence="2" id="KW-0238">DNA-binding</keyword>
<evidence type="ECO:0000256" key="3">
    <source>
        <dbReference type="ARBA" id="ARBA00023163"/>
    </source>
</evidence>
<dbReference type="CDD" id="cd06170">
    <property type="entry name" value="LuxR_C_like"/>
    <property type="match status" value="1"/>
</dbReference>
<keyword evidence="1" id="KW-0805">Transcription regulation</keyword>
<proteinExistence type="predicted"/>
<accession>A0A2V3WB60</accession>
<dbReference type="AlphaFoldDB" id="A0A2V3WB60"/>
<sequence length="347" mass="41515">MDFSKNDYEKMMHFMNSTYPTSSNISETVQSFLSDLFQLHHSLFWLADNHSNMYNLKFFNYDDKLIWDYTETYKNQDIMHPKKQLNHIANKRESVLKIDETTTFSSFVKSEYYHFFKRHQMIDQMVIYFTKNKSIYGGIGFSRFKGDKPFTHKDKQILQALSIHLQHVVKHSMVMKEYEAENYFLKRMKSDELGIIQVNENQNISFYNEVAQKIIETIYPDTSVEEFFQTSLTSYLPEGESPIHISINGWKMKIMLQKKRYSISKNYSIYLYPQEKKDKNDDLRTLLSKRELEIFDFVLKGYTNEQIANELWISINTVKKHLQNMYEKTEVSNRTSLIFKLKELENA</sequence>
<dbReference type="EMBL" id="QJJQ01000009">
    <property type="protein sequence ID" value="PXW85979.1"/>
    <property type="molecule type" value="Genomic_DNA"/>
</dbReference>
<dbReference type="SUPFAM" id="SSF46894">
    <property type="entry name" value="C-terminal effector domain of the bipartite response regulators"/>
    <property type="match status" value="1"/>
</dbReference>
<dbReference type="PANTHER" id="PTHR44688">
    <property type="entry name" value="DNA-BINDING TRANSCRIPTIONAL ACTIVATOR DEVR_DOSR"/>
    <property type="match status" value="1"/>
</dbReference>
<dbReference type="Pfam" id="PF00196">
    <property type="entry name" value="GerE"/>
    <property type="match status" value="1"/>
</dbReference>
<dbReference type="SMART" id="SM00421">
    <property type="entry name" value="HTH_LUXR"/>
    <property type="match status" value="1"/>
</dbReference>
<evidence type="ECO:0000259" key="4">
    <source>
        <dbReference type="PROSITE" id="PS50043"/>
    </source>
</evidence>
<feature type="domain" description="HTH luxR-type" evidence="4">
    <location>
        <begin position="280"/>
        <end position="345"/>
    </location>
</feature>
<dbReference type="PROSITE" id="PS50043">
    <property type="entry name" value="HTH_LUXR_2"/>
    <property type="match status" value="1"/>
</dbReference>
<comment type="caution">
    <text evidence="5">The sequence shown here is derived from an EMBL/GenBank/DDBJ whole genome shotgun (WGS) entry which is preliminary data.</text>
</comment>
<evidence type="ECO:0000313" key="6">
    <source>
        <dbReference type="Proteomes" id="UP000247978"/>
    </source>
</evidence>